<proteinExistence type="predicted"/>
<sequence>MFNNTINIAFLIILLIPILIFILTLMKIVGEDMKSSTKKTSSSPYTTKHSYTKKQVKKQKKIHYLRKVK</sequence>
<keyword evidence="5" id="KW-1185">Reference proteome</keyword>
<feature type="compositionally biased region" description="Low complexity" evidence="1">
    <location>
        <begin position="38"/>
        <end position="49"/>
    </location>
</feature>
<keyword evidence="2" id="KW-1133">Transmembrane helix</keyword>
<keyword evidence="2" id="KW-0472">Membrane</keyword>
<dbReference type="RefSeq" id="WP_070965279.1">
    <property type="nucleotide sequence ID" value="NZ_CP017603.1"/>
</dbReference>
<keyword evidence="2" id="KW-0812">Transmembrane</keyword>
<reference evidence="4 6" key="2">
    <citation type="submission" date="2017-03" db="EMBL/GenBank/DDBJ databases">
        <title>Complete sequence of Clostridium formicaceticum DSM 92.</title>
        <authorList>
            <person name="Poehlein A."/>
            <person name="Karl M."/>
            <person name="Bengelsdorf F.R."/>
            <person name="Duerre P."/>
            <person name="Daniel R."/>
        </authorList>
    </citation>
    <scope>NUCLEOTIDE SEQUENCE [LARGE SCALE GENOMIC DNA]</scope>
    <source>
        <strain evidence="4 6">DSM 92</strain>
    </source>
</reference>
<evidence type="ECO:0000256" key="1">
    <source>
        <dbReference type="SAM" id="MobiDB-lite"/>
    </source>
</evidence>
<accession>A0AAC9WEH4</accession>
<evidence type="ECO:0000256" key="2">
    <source>
        <dbReference type="SAM" id="Phobius"/>
    </source>
</evidence>
<dbReference type="EMBL" id="CP017603">
    <property type="protein sequence ID" value="AOY75470.1"/>
    <property type="molecule type" value="Genomic_DNA"/>
</dbReference>
<dbReference type="Proteomes" id="UP000177894">
    <property type="component" value="Chromosome"/>
</dbReference>
<evidence type="ECO:0000313" key="4">
    <source>
        <dbReference type="EMBL" id="ARE85756.1"/>
    </source>
</evidence>
<dbReference type="KEGG" id="cfm:BJL90_05910"/>
<name>A0AAC9WEH4_9CLOT</name>
<feature type="transmembrane region" description="Helical" evidence="2">
    <location>
        <begin position="6"/>
        <end position="29"/>
    </location>
</feature>
<organism evidence="4 6">
    <name type="scientific">Clostridium formicaceticum</name>
    <dbReference type="NCBI Taxonomy" id="1497"/>
    <lineage>
        <taxon>Bacteria</taxon>
        <taxon>Bacillati</taxon>
        <taxon>Bacillota</taxon>
        <taxon>Clostridia</taxon>
        <taxon>Eubacteriales</taxon>
        <taxon>Clostridiaceae</taxon>
        <taxon>Clostridium</taxon>
    </lineage>
</organism>
<evidence type="ECO:0000313" key="3">
    <source>
        <dbReference type="EMBL" id="AOY75470.1"/>
    </source>
</evidence>
<feature type="region of interest" description="Disordered" evidence="1">
    <location>
        <begin position="34"/>
        <end position="69"/>
    </location>
</feature>
<gene>
    <name evidence="3" type="ORF">BJL90_05910</name>
    <name evidence="4" type="ORF">CLFO_00720</name>
</gene>
<feature type="compositionally biased region" description="Basic residues" evidence="1">
    <location>
        <begin position="50"/>
        <end position="69"/>
    </location>
</feature>
<protein>
    <submittedName>
        <fullName evidence="4">Uncharacterized protein</fullName>
    </submittedName>
</protein>
<evidence type="ECO:0000313" key="6">
    <source>
        <dbReference type="Proteomes" id="UP000192478"/>
    </source>
</evidence>
<reference evidence="3 5" key="1">
    <citation type="submission" date="2016-10" db="EMBL/GenBank/DDBJ databases">
        <title>Complete Genome Sequence of Acetogen Clostridium formicoaceticum ATCC 27076.</title>
        <authorList>
            <person name="Bao T."/>
            <person name="Cheng C."/>
            <person name="Zhao J."/>
            <person name="Yang S.-T."/>
            <person name="Wang J."/>
            <person name="Wang M."/>
        </authorList>
    </citation>
    <scope>NUCLEOTIDE SEQUENCE [LARGE SCALE GENOMIC DNA]</scope>
    <source>
        <strain evidence="3 5">ATCC 27076</strain>
    </source>
</reference>
<evidence type="ECO:0000313" key="5">
    <source>
        <dbReference type="Proteomes" id="UP000177894"/>
    </source>
</evidence>
<dbReference type="AlphaFoldDB" id="A0AAC9WEH4"/>
<dbReference type="Proteomes" id="UP000192478">
    <property type="component" value="Chromosome"/>
</dbReference>
<dbReference type="EMBL" id="CP020559">
    <property type="protein sequence ID" value="ARE85756.1"/>
    <property type="molecule type" value="Genomic_DNA"/>
</dbReference>